<dbReference type="AlphaFoldDB" id="A0AAV4XVB4"/>
<proteinExistence type="predicted"/>
<dbReference type="PANTHER" id="PTHR15208">
    <property type="entry name" value="RECEPTOR-BINDING CANCER ANTIGEN EXPRESSED ON SISO CELLS CANCER ASSOCIATED SURFACE ANTIGEN RCAS1 ESTROGEN RECEPTOR-BINDING FRAGMENT- ASSOCIATED GENE 9 PROTEIN"/>
    <property type="match status" value="1"/>
</dbReference>
<name>A0AAV4XVB4_CAEEX</name>
<dbReference type="PANTHER" id="PTHR15208:SF2">
    <property type="entry name" value="RECEPTOR-BINDING CANCER ANTIGEN EXPRESSED ON SISO CELLS"/>
    <property type="match status" value="1"/>
</dbReference>
<dbReference type="Proteomes" id="UP001054945">
    <property type="component" value="Unassembled WGS sequence"/>
</dbReference>
<accession>A0AAV4XVB4</accession>
<feature type="region of interest" description="Disordered" evidence="1">
    <location>
        <begin position="29"/>
        <end position="54"/>
    </location>
</feature>
<evidence type="ECO:0000313" key="3">
    <source>
        <dbReference type="Proteomes" id="UP001054945"/>
    </source>
</evidence>
<dbReference type="GO" id="GO:0030141">
    <property type="term" value="C:secretory granule"/>
    <property type="evidence" value="ECO:0007669"/>
    <property type="project" value="TreeGrafter"/>
</dbReference>
<dbReference type="EMBL" id="BPLR01000837">
    <property type="protein sequence ID" value="GIY97804.1"/>
    <property type="molecule type" value="Genomic_DNA"/>
</dbReference>
<evidence type="ECO:0000256" key="1">
    <source>
        <dbReference type="SAM" id="MobiDB-lite"/>
    </source>
</evidence>
<dbReference type="InterPro" id="IPR017025">
    <property type="entry name" value="Cancer-assoc_antigen_RCAS1"/>
</dbReference>
<reference evidence="2 3" key="1">
    <citation type="submission" date="2021-06" db="EMBL/GenBank/DDBJ databases">
        <title>Caerostris extrusa draft genome.</title>
        <authorList>
            <person name="Kono N."/>
            <person name="Arakawa K."/>
        </authorList>
    </citation>
    <scope>NUCLEOTIDE SEQUENCE [LARGE SCALE GENOMIC DNA]</scope>
</reference>
<organism evidence="2 3">
    <name type="scientific">Caerostris extrusa</name>
    <name type="common">Bark spider</name>
    <name type="synonym">Caerostris bankana</name>
    <dbReference type="NCBI Taxonomy" id="172846"/>
    <lineage>
        <taxon>Eukaryota</taxon>
        <taxon>Metazoa</taxon>
        <taxon>Ecdysozoa</taxon>
        <taxon>Arthropoda</taxon>
        <taxon>Chelicerata</taxon>
        <taxon>Arachnida</taxon>
        <taxon>Araneae</taxon>
        <taxon>Araneomorphae</taxon>
        <taxon>Entelegynae</taxon>
        <taxon>Araneoidea</taxon>
        <taxon>Araneidae</taxon>
        <taxon>Caerostris</taxon>
    </lineage>
</organism>
<feature type="region of interest" description="Disordered" evidence="1">
    <location>
        <begin position="165"/>
        <end position="211"/>
    </location>
</feature>
<protein>
    <submittedName>
        <fullName evidence="2">Uncharacterized protein</fullName>
    </submittedName>
</protein>
<keyword evidence="3" id="KW-1185">Reference proteome</keyword>
<gene>
    <name evidence="2" type="primary">AVEN_108349_1</name>
    <name evidence="2" type="ORF">CEXT_575611</name>
</gene>
<feature type="compositionally biased region" description="Low complexity" evidence="1">
    <location>
        <begin position="191"/>
        <end position="202"/>
    </location>
</feature>
<sequence>MTIGHTVDMEQITQNEFVSQWETWPDTRNNMTSFNDGNTRSESESDSQLAQSDGANHEDFLKTWYLRYENLKEFVFHLLALLRKFIQTAIYHAATYVILSIFVFIKSDTKEQEPSRISSNRLAMDPKAILAEPDLGIIEDNPSNWEDNENVDELWDPDNLIREKKRAEQERRRADHERRKLEKENRKLSKPESLSSLMLSLSDSKDKHKYS</sequence>
<evidence type="ECO:0000313" key="2">
    <source>
        <dbReference type="EMBL" id="GIY97804.1"/>
    </source>
</evidence>
<feature type="compositionally biased region" description="Basic and acidic residues" evidence="1">
    <location>
        <begin position="165"/>
        <end position="190"/>
    </location>
</feature>
<comment type="caution">
    <text evidence="2">The sequence shown here is derived from an EMBL/GenBank/DDBJ whole genome shotgun (WGS) entry which is preliminary data.</text>
</comment>
<dbReference type="PIRSF" id="PIRSF034247">
    <property type="entry name" value="RCAS1"/>
    <property type="match status" value="1"/>
</dbReference>